<comment type="caution">
    <text evidence="4">The sequence shown here is derived from an EMBL/GenBank/DDBJ whole genome shotgun (WGS) entry which is preliminary data.</text>
</comment>
<accession>A0ABP0R300</accession>
<keyword evidence="5" id="KW-1185">Reference proteome</keyword>
<dbReference type="Pfam" id="PF20454">
    <property type="entry name" value="GpA_nuclease"/>
    <property type="match status" value="1"/>
</dbReference>
<organism evidence="4 5">
    <name type="scientific">Durusdinium trenchii</name>
    <dbReference type="NCBI Taxonomy" id="1381693"/>
    <lineage>
        <taxon>Eukaryota</taxon>
        <taxon>Sar</taxon>
        <taxon>Alveolata</taxon>
        <taxon>Dinophyceae</taxon>
        <taxon>Suessiales</taxon>
        <taxon>Symbiodiniaceae</taxon>
        <taxon>Durusdinium</taxon>
    </lineage>
</organism>
<feature type="domain" description="Phage terminase large subunit GpA ATPase" evidence="2">
    <location>
        <begin position="36"/>
        <end position="280"/>
    </location>
</feature>
<evidence type="ECO:0000313" key="4">
    <source>
        <dbReference type="EMBL" id="CAK9093726.1"/>
    </source>
</evidence>
<proteinExistence type="predicted"/>
<reference evidence="4 5" key="1">
    <citation type="submission" date="2024-02" db="EMBL/GenBank/DDBJ databases">
        <authorList>
            <person name="Chen Y."/>
            <person name="Shah S."/>
            <person name="Dougan E. K."/>
            <person name="Thang M."/>
            <person name="Chan C."/>
        </authorList>
    </citation>
    <scope>NUCLEOTIDE SEQUENCE [LARGE SCALE GENOMIC DNA]</scope>
</reference>
<feature type="region of interest" description="Disordered" evidence="1">
    <location>
        <begin position="485"/>
        <end position="509"/>
    </location>
</feature>
<protein>
    <submittedName>
        <fullName evidence="4">Phage terminase large subunit (GpA)</fullName>
    </submittedName>
</protein>
<evidence type="ECO:0000313" key="5">
    <source>
        <dbReference type="Proteomes" id="UP001642464"/>
    </source>
</evidence>
<dbReference type="Pfam" id="PF05876">
    <property type="entry name" value="GpA_ATPase"/>
    <property type="match status" value="1"/>
</dbReference>
<dbReference type="EMBL" id="CAXAMM010040509">
    <property type="protein sequence ID" value="CAK9093726.1"/>
    <property type="molecule type" value="Genomic_DNA"/>
</dbReference>
<feature type="region of interest" description="Disordered" evidence="1">
    <location>
        <begin position="619"/>
        <end position="662"/>
    </location>
</feature>
<dbReference type="InterPro" id="IPR027417">
    <property type="entry name" value="P-loop_NTPase"/>
</dbReference>
<evidence type="ECO:0000256" key="1">
    <source>
        <dbReference type="SAM" id="MobiDB-lite"/>
    </source>
</evidence>
<evidence type="ECO:0000259" key="2">
    <source>
        <dbReference type="Pfam" id="PF05876"/>
    </source>
</evidence>
<dbReference type="Proteomes" id="UP001642464">
    <property type="component" value="Unassembled WGS sequence"/>
</dbReference>
<evidence type="ECO:0000259" key="3">
    <source>
        <dbReference type="Pfam" id="PF20454"/>
    </source>
</evidence>
<dbReference type="InterPro" id="IPR046454">
    <property type="entry name" value="GpA_endonuclease"/>
</dbReference>
<dbReference type="Gene3D" id="3.40.50.300">
    <property type="entry name" value="P-loop containing nucleotide triphosphate hydrolases"/>
    <property type="match status" value="1"/>
</dbReference>
<gene>
    <name evidence="4" type="ORF">SCF082_LOCUS44086</name>
</gene>
<name>A0ABP0R300_9DINO</name>
<feature type="domain" description="Terminase large subunit GpA endonuclease" evidence="3">
    <location>
        <begin position="378"/>
        <end position="614"/>
    </location>
</feature>
<dbReference type="InterPro" id="IPR046453">
    <property type="entry name" value="GpA_ATPase"/>
</dbReference>
<sequence length="746" mass="83602">MMRRLLESARVPRRRDYAEWCESEIWLPNGPYENQRFKLHRQPYVRLLFDAWQSGQWRRRCATGPTQSGKTLSCFAAPILYHLFEVSEDVICGVPTGDMVKDKWIKDLRPVIEASKYRDQLPTKGPGASGGTPSQIHFRNGRSLTFMTAGGGSKGRAGATSRVLVVTETDGFDEVGEVSREGDKFSQLEGRVRAFGLNYVLYMECTVTDEHGRTWQEYSRGTASRIICPCPHGDHWVSPEKEDLIGWQEAPDKVAAGEAARWSCPECGVLLTEDDRREMNLRARVIHRGQELTPDGEIVGDAIRTDTLGFRWSAFNNLFVPTEAIGQEEWTAAQDEVDPDNAQLVVGQQVWCIPGKVEEAERVDISIGVVRGSSRDYAGRCNGRDQGSVPTSTEHLTAFIDVHRRFLQWQVVAHFRGGGSHVVDYGAHETEQPDVVGEEMAIADALDELDVMLSERFDLSIGLVDSGNWNKVVYAFAKRSRGPWRPSMGDNRYSHPSKRTTDKKPSPNGDQWYFSRQAQHRIWVANFNSDWWKHRVHNAFLVRPLRDSGEPRSGAVTLFGDDPNEHTEFGKQICAERFERKFEQGKGYVQGWRVLTRDNHLLDCHVGNMVARSIAMGEGLKRTPPTAPEPPTNEGEAMAKAKDATTSTRARKPEVRAGSCPRNANHTATRVYRTVGKVRYCKCNDCGETWKQTADDGDPLNAYLADLADSLEAAERVDTPSGKVVALADADARSISDTLRDFITTP</sequence>